<gene>
    <name evidence="6" type="ORF">E3O19_03665</name>
</gene>
<comment type="caution">
    <text evidence="6">The sequence shown here is derived from an EMBL/GenBank/DDBJ whole genome shotgun (WGS) entry which is preliminary data.</text>
</comment>
<evidence type="ECO:0000256" key="2">
    <source>
        <dbReference type="ARBA" id="ARBA00023172"/>
    </source>
</evidence>
<evidence type="ECO:0000313" key="6">
    <source>
        <dbReference type="EMBL" id="TFC19048.1"/>
    </source>
</evidence>
<accession>A0A4R8WZA2</accession>
<name>A0A4R8WZA2_9MICO</name>
<dbReference type="InterPro" id="IPR002104">
    <property type="entry name" value="Integrase_catalytic"/>
</dbReference>
<dbReference type="GO" id="GO:0015074">
    <property type="term" value="P:DNA integration"/>
    <property type="evidence" value="ECO:0007669"/>
    <property type="project" value="InterPro"/>
</dbReference>
<dbReference type="InterPro" id="IPR050090">
    <property type="entry name" value="Tyrosine_recombinase_XerCD"/>
</dbReference>
<sequence length="400" mass="44092">MPGTRRRAGAMAPYIAAIDAKLTALGYTPGTRLGLLKIVGDVGRWLETERLTVADFDESAVASFRAARAREGFTQKLFGRCFTLMFEVLREDGVLAPPPTAVVSPLEALLADYRQWLVHDKDLAAMTVLRYENLARRFLQIGQPAGEVLDTTMLSGAEISAFILAESGRVSLGSARGRVAEMRSLLRYLYLTDRTRWNLAGCVPSVAGWRDAHLPVSLSAGQVEAMVDSCDRSTSTGRRDRAIMLLLARLGLRCIEVARLRLDDVDWRAGELTVRGKARRRDLMPLPVDAGEALVDYLHEGRPASSHREVFITERAPRKPIPADLVGDVVRRAARRANCPDAKAHGLRHALATEMLAKDIPLLDIGQVLRHRDLATTAIYAKVDIDSLRGIAQDWPGQRS</sequence>
<dbReference type="Gene3D" id="1.10.443.10">
    <property type="entry name" value="Intergrase catalytic core"/>
    <property type="match status" value="1"/>
</dbReference>
<dbReference type="Proteomes" id="UP000298412">
    <property type="component" value="Unassembled WGS sequence"/>
</dbReference>
<evidence type="ECO:0000256" key="1">
    <source>
        <dbReference type="ARBA" id="ARBA00023125"/>
    </source>
</evidence>
<proteinExistence type="predicted"/>
<dbReference type="GO" id="GO:0006310">
    <property type="term" value="P:DNA recombination"/>
    <property type="evidence" value="ECO:0007669"/>
    <property type="project" value="UniProtKB-KW"/>
</dbReference>
<dbReference type="CDD" id="cd01188">
    <property type="entry name" value="INT_RitA_C_like"/>
    <property type="match status" value="1"/>
</dbReference>
<keyword evidence="1 3" id="KW-0238">DNA-binding</keyword>
<dbReference type="Pfam" id="PF00589">
    <property type="entry name" value="Phage_integrase"/>
    <property type="match status" value="1"/>
</dbReference>
<keyword evidence="2" id="KW-0233">DNA recombination</keyword>
<evidence type="ECO:0000256" key="3">
    <source>
        <dbReference type="PROSITE-ProRule" id="PRU01248"/>
    </source>
</evidence>
<organism evidence="6 7">
    <name type="scientific">Cryobacterium algoritolerans</name>
    <dbReference type="NCBI Taxonomy" id="1259184"/>
    <lineage>
        <taxon>Bacteria</taxon>
        <taxon>Bacillati</taxon>
        <taxon>Actinomycetota</taxon>
        <taxon>Actinomycetes</taxon>
        <taxon>Micrococcales</taxon>
        <taxon>Microbacteriaceae</taxon>
        <taxon>Cryobacterium</taxon>
    </lineage>
</organism>
<dbReference type="InterPro" id="IPR044068">
    <property type="entry name" value="CB"/>
</dbReference>
<dbReference type="OrthoDB" id="67979at2"/>
<evidence type="ECO:0000313" key="7">
    <source>
        <dbReference type="Proteomes" id="UP000298412"/>
    </source>
</evidence>
<dbReference type="InterPro" id="IPR011010">
    <property type="entry name" value="DNA_brk_join_enz"/>
</dbReference>
<evidence type="ECO:0000259" key="4">
    <source>
        <dbReference type="PROSITE" id="PS51898"/>
    </source>
</evidence>
<reference evidence="6 7" key="1">
    <citation type="submission" date="2019-03" db="EMBL/GenBank/DDBJ databases">
        <title>Genomics of glacier-inhabiting Cryobacterium strains.</title>
        <authorList>
            <person name="Liu Q."/>
            <person name="Xin Y.-H."/>
        </authorList>
    </citation>
    <scope>NUCLEOTIDE SEQUENCE [LARGE SCALE GENOMIC DNA]</scope>
    <source>
        <strain evidence="6 7">MDT1-3</strain>
    </source>
</reference>
<feature type="domain" description="Tyr recombinase" evidence="4">
    <location>
        <begin position="213"/>
        <end position="393"/>
    </location>
</feature>
<dbReference type="SUPFAM" id="SSF56349">
    <property type="entry name" value="DNA breaking-rejoining enzymes"/>
    <property type="match status" value="1"/>
</dbReference>
<dbReference type="GO" id="GO:0003677">
    <property type="term" value="F:DNA binding"/>
    <property type="evidence" value="ECO:0007669"/>
    <property type="project" value="UniProtKB-UniRule"/>
</dbReference>
<evidence type="ECO:0008006" key="8">
    <source>
        <dbReference type="Google" id="ProtNLM"/>
    </source>
</evidence>
<dbReference type="InterPro" id="IPR013762">
    <property type="entry name" value="Integrase-like_cat_sf"/>
</dbReference>
<protein>
    <recommendedName>
        <fullName evidence="8">Integrase</fullName>
    </recommendedName>
</protein>
<dbReference type="PROSITE" id="PS51900">
    <property type="entry name" value="CB"/>
    <property type="match status" value="1"/>
</dbReference>
<dbReference type="PANTHER" id="PTHR30349:SF90">
    <property type="entry name" value="TYROSINE RECOMBINASE XERD"/>
    <property type="match status" value="1"/>
</dbReference>
<dbReference type="PANTHER" id="PTHR30349">
    <property type="entry name" value="PHAGE INTEGRASE-RELATED"/>
    <property type="match status" value="1"/>
</dbReference>
<keyword evidence="7" id="KW-1185">Reference proteome</keyword>
<dbReference type="AlphaFoldDB" id="A0A4R8WZA2"/>
<dbReference type="EMBL" id="SOFP01000014">
    <property type="protein sequence ID" value="TFC19048.1"/>
    <property type="molecule type" value="Genomic_DNA"/>
</dbReference>
<feature type="domain" description="Core-binding (CB)" evidence="5">
    <location>
        <begin position="104"/>
        <end position="190"/>
    </location>
</feature>
<dbReference type="PROSITE" id="PS51898">
    <property type="entry name" value="TYR_RECOMBINASE"/>
    <property type="match status" value="1"/>
</dbReference>
<evidence type="ECO:0000259" key="5">
    <source>
        <dbReference type="PROSITE" id="PS51900"/>
    </source>
</evidence>